<evidence type="ECO:0000259" key="7">
    <source>
        <dbReference type="PROSITE" id="PS50011"/>
    </source>
</evidence>
<evidence type="ECO:0000256" key="6">
    <source>
        <dbReference type="SAM" id="Phobius"/>
    </source>
</evidence>
<dbReference type="PROSITE" id="PS50011">
    <property type="entry name" value="PROTEIN_KINASE_DOM"/>
    <property type="match status" value="1"/>
</dbReference>
<name>A0ABN0XIJ4_9ACTN</name>
<dbReference type="Proteomes" id="UP001501822">
    <property type="component" value="Unassembled WGS sequence"/>
</dbReference>
<dbReference type="PANTHER" id="PTHR43289">
    <property type="entry name" value="MITOGEN-ACTIVATED PROTEIN KINASE KINASE KINASE 20-RELATED"/>
    <property type="match status" value="1"/>
</dbReference>
<evidence type="ECO:0000313" key="8">
    <source>
        <dbReference type="EMBL" id="GAA0364973.1"/>
    </source>
</evidence>
<organism evidence="8 9">
    <name type="scientific">Actinoallomurus spadix</name>
    <dbReference type="NCBI Taxonomy" id="79912"/>
    <lineage>
        <taxon>Bacteria</taxon>
        <taxon>Bacillati</taxon>
        <taxon>Actinomycetota</taxon>
        <taxon>Actinomycetes</taxon>
        <taxon>Streptosporangiales</taxon>
        <taxon>Thermomonosporaceae</taxon>
        <taxon>Actinoallomurus</taxon>
    </lineage>
</organism>
<evidence type="ECO:0000256" key="2">
    <source>
        <dbReference type="ARBA" id="ARBA00022741"/>
    </source>
</evidence>
<evidence type="ECO:0000256" key="1">
    <source>
        <dbReference type="ARBA" id="ARBA00022679"/>
    </source>
</evidence>
<keyword evidence="6" id="KW-1133">Transmembrane helix</keyword>
<dbReference type="InterPro" id="IPR000719">
    <property type="entry name" value="Prot_kinase_dom"/>
</dbReference>
<dbReference type="EMBL" id="BAAABM010000064">
    <property type="protein sequence ID" value="GAA0364973.1"/>
    <property type="molecule type" value="Genomic_DNA"/>
</dbReference>
<keyword evidence="6" id="KW-0812">Transmembrane</keyword>
<feature type="transmembrane region" description="Helical" evidence="6">
    <location>
        <begin position="400"/>
        <end position="421"/>
    </location>
</feature>
<dbReference type="Gene3D" id="1.10.510.10">
    <property type="entry name" value="Transferase(Phosphotransferase) domain 1"/>
    <property type="match status" value="1"/>
</dbReference>
<gene>
    <name evidence="8" type="ORF">GCM10010151_63700</name>
</gene>
<evidence type="ECO:0000313" key="9">
    <source>
        <dbReference type="Proteomes" id="UP001501822"/>
    </source>
</evidence>
<keyword evidence="9" id="KW-1185">Reference proteome</keyword>
<feature type="region of interest" description="Disordered" evidence="5">
    <location>
        <begin position="280"/>
        <end position="395"/>
    </location>
</feature>
<dbReference type="SUPFAM" id="SSF56112">
    <property type="entry name" value="Protein kinase-like (PK-like)"/>
    <property type="match status" value="1"/>
</dbReference>
<dbReference type="Pfam" id="PF00069">
    <property type="entry name" value="Pkinase"/>
    <property type="match status" value="1"/>
</dbReference>
<protein>
    <recommendedName>
        <fullName evidence="7">Protein kinase domain-containing protein</fullName>
    </recommendedName>
</protein>
<keyword evidence="4" id="KW-0067">ATP-binding</keyword>
<dbReference type="PROSITE" id="PS00108">
    <property type="entry name" value="PROTEIN_KINASE_ST"/>
    <property type="match status" value="1"/>
</dbReference>
<dbReference type="RefSeq" id="WP_252803436.1">
    <property type="nucleotide sequence ID" value="NZ_BAAABM010000064.1"/>
</dbReference>
<dbReference type="Gene3D" id="3.30.200.20">
    <property type="entry name" value="Phosphorylase Kinase, domain 1"/>
    <property type="match status" value="1"/>
</dbReference>
<dbReference type="CDD" id="cd14014">
    <property type="entry name" value="STKc_PknB_like"/>
    <property type="match status" value="1"/>
</dbReference>
<keyword evidence="1" id="KW-0808">Transferase</keyword>
<feature type="domain" description="Protein kinase" evidence="7">
    <location>
        <begin position="18"/>
        <end position="266"/>
    </location>
</feature>
<comment type="caution">
    <text evidence="8">The sequence shown here is derived from an EMBL/GenBank/DDBJ whole genome shotgun (WGS) entry which is preliminary data.</text>
</comment>
<accession>A0ABN0XIJ4</accession>
<dbReference type="PANTHER" id="PTHR43289:SF34">
    <property type="entry name" value="SERINE_THREONINE-PROTEIN KINASE YBDM-RELATED"/>
    <property type="match status" value="1"/>
</dbReference>
<feature type="compositionally biased region" description="Basic residues" evidence="5">
    <location>
        <begin position="437"/>
        <end position="457"/>
    </location>
</feature>
<evidence type="ECO:0000256" key="3">
    <source>
        <dbReference type="ARBA" id="ARBA00022777"/>
    </source>
</evidence>
<keyword evidence="3" id="KW-0418">Kinase</keyword>
<keyword evidence="2" id="KW-0547">Nucleotide-binding</keyword>
<sequence>MPNVQPLTNGDPRRLGEYEVIGRLGEGGQGIVYLGRSATGSVAIKVMQAQLMEDAGAKSRFVREVETTKRVARFCTAQVLHVGMADDRPYIVSEYVPGPSLQEQLRQEGPRQGAALDRLAVNTATALAAIHQAGVVHRDFKPGNVLMGPDGPVVIDFGIARALDATGMTAASQVVGTPAFMAPEQLADGRVGPATDIFAWGVTMVCAATGTPPFGNKSIPTVIHRILHEEPDLGALDGRLRGIVAACLVKDPARRPTARQLMDALMGQQGATGLLDLSGAPGTPMPGMGSVPPAGATGGATEVLPPGGRPGGATEVLPPAGPQGAGTRVLPPTGPQGAGTMRMPPAGPPTAGTRRMPPYGPGSAGHHPSDGGTYNLPPVTPPPPAYGGEPARRRGGTSGVVAAVIAGVILLAGGGVVYAAMNNGGDDQNAAEPSPSTKKHKAKRHTPTHRPTRKKTPSHSPTPKKTAKANPYTPERLCGPGFHTIDSHGLGGATVHLLYNDGSGVNCVVTMVPKSNGDRPRMSASLAVKGGGQGSRSATSPFFAGPVRLAAKGKCVRWGGSSPTGAWNSGWTHCT</sequence>
<evidence type="ECO:0000256" key="5">
    <source>
        <dbReference type="SAM" id="MobiDB-lite"/>
    </source>
</evidence>
<feature type="region of interest" description="Disordered" evidence="5">
    <location>
        <begin position="427"/>
        <end position="475"/>
    </location>
</feature>
<dbReference type="InterPro" id="IPR008271">
    <property type="entry name" value="Ser/Thr_kinase_AS"/>
</dbReference>
<reference evidence="9" key="1">
    <citation type="journal article" date="2019" name="Int. J. Syst. Evol. Microbiol.">
        <title>The Global Catalogue of Microorganisms (GCM) 10K type strain sequencing project: providing services to taxonomists for standard genome sequencing and annotation.</title>
        <authorList>
            <consortium name="The Broad Institute Genomics Platform"/>
            <consortium name="The Broad Institute Genome Sequencing Center for Infectious Disease"/>
            <person name="Wu L."/>
            <person name="Ma J."/>
        </authorList>
    </citation>
    <scope>NUCLEOTIDE SEQUENCE [LARGE SCALE GENOMIC DNA]</scope>
    <source>
        <strain evidence="9">JCM 3146</strain>
    </source>
</reference>
<proteinExistence type="predicted"/>
<evidence type="ECO:0000256" key="4">
    <source>
        <dbReference type="ARBA" id="ARBA00022840"/>
    </source>
</evidence>
<keyword evidence="6" id="KW-0472">Membrane</keyword>
<dbReference type="InterPro" id="IPR011009">
    <property type="entry name" value="Kinase-like_dom_sf"/>
</dbReference>